<evidence type="ECO:0000256" key="3">
    <source>
        <dbReference type="SAM" id="MobiDB-lite"/>
    </source>
</evidence>
<dbReference type="CDD" id="cd03230">
    <property type="entry name" value="ABC_DR_subfamily_A"/>
    <property type="match status" value="1"/>
</dbReference>
<feature type="domain" description="ABC transporter" evidence="4">
    <location>
        <begin position="26"/>
        <end position="253"/>
    </location>
</feature>
<organism evidence="5 6">
    <name type="scientific">Anaeromyxobacter oryzae</name>
    <dbReference type="NCBI Taxonomy" id="2918170"/>
    <lineage>
        <taxon>Bacteria</taxon>
        <taxon>Pseudomonadati</taxon>
        <taxon>Myxococcota</taxon>
        <taxon>Myxococcia</taxon>
        <taxon>Myxococcales</taxon>
        <taxon>Cystobacterineae</taxon>
        <taxon>Anaeromyxobacteraceae</taxon>
        <taxon>Anaeromyxobacter</taxon>
    </lineage>
</organism>
<dbReference type="SUPFAM" id="SSF52540">
    <property type="entry name" value="P-loop containing nucleoside triphosphate hydrolases"/>
    <property type="match status" value="1"/>
</dbReference>
<dbReference type="Gene3D" id="3.40.50.300">
    <property type="entry name" value="P-loop containing nucleotide triphosphate hydrolases"/>
    <property type="match status" value="1"/>
</dbReference>
<dbReference type="InterPro" id="IPR003439">
    <property type="entry name" value="ABC_transporter-like_ATP-bd"/>
</dbReference>
<evidence type="ECO:0000313" key="5">
    <source>
        <dbReference type="EMBL" id="BDG04514.1"/>
    </source>
</evidence>
<proteinExistence type="predicted"/>
<evidence type="ECO:0000259" key="4">
    <source>
        <dbReference type="PROSITE" id="PS50893"/>
    </source>
</evidence>
<dbReference type="PROSITE" id="PS50893">
    <property type="entry name" value="ABC_TRANSPORTER_2"/>
    <property type="match status" value="1"/>
</dbReference>
<dbReference type="EMBL" id="AP025591">
    <property type="protein sequence ID" value="BDG04514.1"/>
    <property type="molecule type" value="Genomic_DNA"/>
</dbReference>
<dbReference type="InterPro" id="IPR003593">
    <property type="entry name" value="AAA+_ATPase"/>
</dbReference>
<accession>A0ABM7WYC6</accession>
<evidence type="ECO:0000256" key="1">
    <source>
        <dbReference type="ARBA" id="ARBA00022741"/>
    </source>
</evidence>
<dbReference type="RefSeq" id="WP_248352908.1">
    <property type="nucleotide sequence ID" value="NZ_AP025591.1"/>
</dbReference>
<name>A0ABM7WYC6_9BACT</name>
<keyword evidence="2" id="KW-0067">ATP-binding</keyword>
<reference evidence="6" key="1">
    <citation type="journal article" date="2022" name="Int. J. Syst. Evol. Microbiol.">
        <title>Anaeromyxobacter oryzae sp. nov., Anaeromyxobacter diazotrophicus sp. nov. and Anaeromyxobacter paludicola sp. nov., isolated from paddy soils.</title>
        <authorList>
            <person name="Itoh H."/>
            <person name="Xu Z."/>
            <person name="Mise K."/>
            <person name="Masuda Y."/>
            <person name="Ushijima N."/>
            <person name="Hayakawa C."/>
            <person name="Shiratori Y."/>
            <person name="Senoo K."/>
        </authorList>
    </citation>
    <scope>NUCLEOTIDE SEQUENCE [LARGE SCALE GENOMIC DNA]</scope>
    <source>
        <strain evidence="6">Red232</strain>
    </source>
</reference>
<gene>
    <name evidence="5" type="ORF">AMOR_35100</name>
</gene>
<dbReference type="InterPro" id="IPR027417">
    <property type="entry name" value="P-loop_NTPase"/>
</dbReference>
<dbReference type="PANTHER" id="PTHR43038:SF3">
    <property type="entry name" value="ABC TRANSPORTER G FAMILY MEMBER 20 ISOFORM X1"/>
    <property type="match status" value="1"/>
</dbReference>
<dbReference type="PANTHER" id="PTHR43038">
    <property type="entry name" value="ATP-BINDING CASSETTE, SUB-FAMILY H, MEMBER 1"/>
    <property type="match status" value="1"/>
</dbReference>
<sequence length="321" mass="34595">MEHLPREPGPPAQPPAARDGDGGSALAARGLVRRFGAVTALDGLSFEVGRGELYGLVGPDGAGKTTAIRALAGLIRLDGGEARVLGLDPSDGRVRERLGLMPQQYSLYRDLTVGENLRFFARIYVLPRDVYRRRAERLLEITRLAPFIDRRADALSGGMYKKLALACALLHEPDVLVLDEPTNGVDPVSRRELWALLHDFVHGGMTVLVSTPYMDEAERCGRVALVHHGRLLLEGEPGALIAGFEDEAYEVRGGDRERVDVALAGAGDVRAASPAGERLRIVVRRGASGEVARVLAPLGAALERVAPDFEDLFLSRVGEAS</sequence>
<evidence type="ECO:0000256" key="2">
    <source>
        <dbReference type="ARBA" id="ARBA00022840"/>
    </source>
</evidence>
<evidence type="ECO:0000313" key="6">
    <source>
        <dbReference type="Proteomes" id="UP001162891"/>
    </source>
</evidence>
<dbReference type="Pfam" id="PF00005">
    <property type="entry name" value="ABC_tran"/>
    <property type="match status" value="1"/>
</dbReference>
<protein>
    <recommendedName>
        <fullName evidence="4">ABC transporter domain-containing protein</fullName>
    </recommendedName>
</protein>
<keyword evidence="6" id="KW-1185">Reference proteome</keyword>
<keyword evidence="1" id="KW-0547">Nucleotide-binding</keyword>
<dbReference type="Proteomes" id="UP001162891">
    <property type="component" value="Chromosome"/>
</dbReference>
<dbReference type="SMART" id="SM00382">
    <property type="entry name" value="AAA"/>
    <property type="match status" value="1"/>
</dbReference>
<feature type="region of interest" description="Disordered" evidence="3">
    <location>
        <begin position="1"/>
        <end position="23"/>
    </location>
</feature>